<reference evidence="1" key="1">
    <citation type="journal article" date="2020" name="bioRxiv">
        <title>Hybrid origin of Populus tomentosa Carr. identified through genome sequencing and phylogenomic analysis.</title>
        <authorList>
            <person name="An X."/>
            <person name="Gao K."/>
            <person name="Chen Z."/>
            <person name="Li J."/>
            <person name="Yang X."/>
            <person name="Yang X."/>
            <person name="Zhou J."/>
            <person name="Guo T."/>
            <person name="Zhao T."/>
            <person name="Huang S."/>
            <person name="Miao D."/>
            <person name="Khan W.U."/>
            <person name="Rao P."/>
            <person name="Ye M."/>
            <person name="Lei B."/>
            <person name="Liao W."/>
            <person name="Wang J."/>
            <person name="Ji L."/>
            <person name="Li Y."/>
            <person name="Guo B."/>
            <person name="Mustafa N.S."/>
            <person name="Li S."/>
            <person name="Yun Q."/>
            <person name="Keller S.R."/>
            <person name="Mao J."/>
            <person name="Zhang R."/>
            <person name="Strauss S.H."/>
        </authorList>
    </citation>
    <scope>NUCLEOTIDE SEQUENCE</scope>
    <source>
        <strain evidence="1">GM15</strain>
        <tissue evidence="1">Leaf</tissue>
    </source>
</reference>
<name>A0A8X8CBM2_POPTO</name>
<sequence length="111" mass="12237">MGSAMWHLVCLYTTWRLGCRNESGILSRPMRQVALGSALTLDPPKRQVARECTQAPGGARVFQAPCGVRAIIANQAFCQDLNARWRWSQPLALDPPKHQVVHGCARALDDA</sequence>
<protein>
    <submittedName>
        <fullName evidence="1">Uncharacterized protein</fullName>
    </submittedName>
</protein>
<accession>A0A8X8CBM2</accession>
<proteinExistence type="predicted"/>
<evidence type="ECO:0000313" key="1">
    <source>
        <dbReference type="EMBL" id="KAG6746859.1"/>
    </source>
</evidence>
<comment type="caution">
    <text evidence="1">The sequence shown here is derived from an EMBL/GenBank/DDBJ whole genome shotgun (WGS) entry which is preliminary data.</text>
</comment>
<evidence type="ECO:0000313" key="2">
    <source>
        <dbReference type="Proteomes" id="UP000886885"/>
    </source>
</evidence>
<dbReference type="Proteomes" id="UP000886885">
    <property type="component" value="Chromosome 15A"/>
</dbReference>
<dbReference type="EMBL" id="JAAWWB010000029">
    <property type="protein sequence ID" value="KAG6746859.1"/>
    <property type="molecule type" value="Genomic_DNA"/>
</dbReference>
<organism evidence="1 2">
    <name type="scientific">Populus tomentosa</name>
    <name type="common">Chinese white poplar</name>
    <dbReference type="NCBI Taxonomy" id="118781"/>
    <lineage>
        <taxon>Eukaryota</taxon>
        <taxon>Viridiplantae</taxon>
        <taxon>Streptophyta</taxon>
        <taxon>Embryophyta</taxon>
        <taxon>Tracheophyta</taxon>
        <taxon>Spermatophyta</taxon>
        <taxon>Magnoliopsida</taxon>
        <taxon>eudicotyledons</taxon>
        <taxon>Gunneridae</taxon>
        <taxon>Pentapetalae</taxon>
        <taxon>rosids</taxon>
        <taxon>fabids</taxon>
        <taxon>Malpighiales</taxon>
        <taxon>Salicaceae</taxon>
        <taxon>Saliceae</taxon>
        <taxon>Populus</taxon>
    </lineage>
</organism>
<gene>
    <name evidence="1" type="ORF">POTOM_049230</name>
</gene>
<keyword evidence="2" id="KW-1185">Reference proteome</keyword>
<dbReference type="AlphaFoldDB" id="A0A8X8CBM2"/>